<accession>A0ABS2BS01</accession>
<dbReference type="Proteomes" id="UP000745663">
    <property type="component" value="Unassembled WGS sequence"/>
</dbReference>
<proteinExistence type="predicted"/>
<sequence length="92" mass="10274">MIKGLDQLQRDLKQAQIALKELDGTLCTINFDPFDPASIEHAIQEVSNTIDQRVGVYAGNPFVGPLIEGMKENYRSRIIEQAAEKRLTGESK</sequence>
<keyword evidence="2" id="KW-1185">Reference proteome</keyword>
<organism evidence="1 2">
    <name type="scientific">Pseudomonas arcuscaelestis</name>
    <dbReference type="NCBI Taxonomy" id="2710591"/>
    <lineage>
        <taxon>Bacteria</taxon>
        <taxon>Pseudomonadati</taxon>
        <taxon>Pseudomonadota</taxon>
        <taxon>Gammaproteobacteria</taxon>
        <taxon>Pseudomonadales</taxon>
        <taxon>Pseudomonadaceae</taxon>
        <taxon>Pseudomonas</taxon>
    </lineage>
</organism>
<protein>
    <submittedName>
        <fullName evidence="1">Uncharacterized protein</fullName>
    </submittedName>
</protein>
<gene>
    <name evidence="1" type="ORF">H8F21_02305</name>
</gene>
<comment type="caution">
    <text evidence="1">The sequence shown here is derived from an EMBL/GenBank/DDBJ whole genome shotgun (WGS) entry which is preliminary data.</text>
</comment>
<evidence type="ECO:0000313" key="2">
    <source>
        <dbReference type="Proteomes" id="UP000745663"/>
    </source>
</evidence>
<dbReference type="RefSeq" id="WP_203583925.1">
    <property type="nucleotide sequence ID" value="NZ_JACOPV010000002.1"/>
</dbReference>
<evidence type="ECO:0000313" key="1">
    <source>
        <dbReference type="EMBL" id="MBM5456397.1"/>
    </source>
</evidence>
<reference evidence="1 2" key="1">
    <citation type="submission" date="2020-08" db="EMBL/GenBank/DDBJ databases">
        <title>Description of novel Pseudomonas species.</title>
        <authorList>
            <person name="Duman M."/>
            <person name="Mulet M."/>
            <person name="Altun S."/>
            <person name="Saticioglu I.B."/>
            <person name="Lalucat J."/>
            <person name="Garcia-Valdes E."/>
        </authorList>
    </citation>
    <scope>NUCLEOTIDE SEQUENCE [LARGE SCALE GENOMIC DNA]</scope>
    <source>
        <strain evidence="1 2">P66</strain>
    </source>
</reference>
<name>A0ABS2BS01_9PSED</name>
<dbReference type="EMBL" id="JACOPV010000002">
    <property type="protein sequence ID" value="MBM5456397.1"/>
    <property type="molecule type" value="Genomic_DNA"/>
</dbReference>